<dbReference type="SUPFAM" id="SSF160719">
    <property type="entry name" value="gpW/gp25-like"/>
    <property type="match status" value="1"/>
</dbReference>
<evidence type="ECO:0000313" key="3">
    <source>
        <dbReference type="Proteomes" id="UP000020529"/>
    </source>
</evidence>
<organism evidence="2 3">
    <name type="scientific">Bacteroides fragilis str. 3988T(B)14</name>
    <dbReference type="NCBI Taxonomy" id="1339315"/>
    <lineage>
        <taxon>Bacteria</taxon>
        <taxon>Pseudomonadati</taxon>
        <taxon>Bacteroidota</taxon>
        <taxon>Bacteroidia</taxon>
        <taxon>Bacteroidales</taxon>
        <taxon>Bacteroidaceae</taxon>
        <taxon>Bacteroides</taxon>
    </lineage>
</organism>
<accession>A0A015USD1</accession>
<sequence length="140" mass="16299">MTYLKMPLQLQSAVAKKLQRCSYQESIAQHIMLLILSHHGEVIGREDFGSMIWDLEFNQLVKISDWEEGVKNSLIKTIEKYEKRLRNVDVSVILLEIEEENIDKVSHIRRKAQITVTGTMDRTNEKFSFNTSLYISPLSQ</sequence>
<dbReference type="EMBL" id="JGCY01000112">
    <property type="protein sequence ID" value="EXY76708.1"/>
    <property type="molecule type" value="Genomic_DNA"/>
</dbReference>
<dbReference type="Gene3D" id="3.10.450.40">
    <property type="match status" value="1"/>
</dbReference>
<comment type="caution">
    <text evidence="2">The sequence shown here is derived from an EMBL/GenBank/DDBJ whole genome shotgun (WGS) entry which is preliminary data.</text>
</comment>
<dbReference type="InterPro" id="IPR007048">
    <property type="entry name" value="IraD/Gp25-like"/>
</dbReference>
<proteinExistence type="predicted"/>
<dbReference type="Pfam" id="PF04965">
    <property type="entry name" value="GPW_gp25"/>
    <property type="match status" value="1"/>
</dbReference>
<dbReference type="AlphaFoldDB" id="A0A015USD1"/>
<dbReference type="PATRIC" id="fig|1339315.3.peg.364"/>
<dbReference type="RefSeq" id="WP_008669226.1">
    <property type="nucleotide sequence ID" value="NZ_JGCY01000112.1"/>
</dbReference>
<evidence type="ECO:0000313" key="2">
    <source>
        <dbReference type="EMBL" id="EXY76708.1"/>
    </source>
</evidence>
<protein>
    <submittedName>
        <fullName evidence="2">Lysozyme family protein</fullName>
    </submittedName>
</protein>
<dbReference type="Proteomes" id="UP000020529">
    <property type="component" value="Unassembled WGS sequence"/>
</dbReference>
<name>A0A015USD1_BACFG</name>
<feature type="domain" description="IraD/Gp25-like" evidence="1">
    <location>
        <begin position="22"/>
        <end position="124"/>
    </location>
</feature>
<gene>
    <name evidence="2" type="ORF">M124_4416</name>
</gene>
<evidence type="ECO:0000259" key="1">
    <source>
        <dbReference type="Pfam" id="PF04965"/>
    </source>
</evidence>
<reference evidence="2 3" key="1">
    <citation type="submission" date="2014-02" db="EMBL/GenBank/DDBJ databases">
        <authorList>
            <person name="Sears C."/>
            <person name="Carroll K."/>
            <person name="Sack B.R."/>
            <person name="Qadri F."/>
            <person name="Myers L.L."/>
            <person name="Chung G.-T."/>
            <person name="Escheverria P."/>
            <person name="Fraser C.M."/>
            <person name="Sadzewicz L."/>
            <person name="Shefchek K.A."/>
            <person name="Tallon L."/>
            <person name="Das S.P."/>
            <person name="Daugherty S."/>
            <person name="Mongodin E.F."/>
        </authorList>
    </citation>
    <scope>NUCLEOTIDE SEQUENCE [LARGE SCALE GENOMIC DNA]</scope>
    <source>
        <strain evidence="3">3988T(B)14</strain>
    </source>
</reference>